<name>A0ABW7SQ95_9ACTN</name>
<dbReference type="Gene3D" id="3.40.50.1390">
    <property type="entry name" value="Resolvase, N-terminal catalytic domain"/>
    <property type="match status" value="1"/>
</dbReference>
<proteinExistence type="predicted"/>
<gene>
    <name evidence="1" type="ORF">ACH4OY_20665</name>
</gene>
<dbReference type="InterPro" id="IPR036162">
    <property type="entry name" value="Resolvase-like_N_sf"/>
</dbReference>
<accession>A0ABW7SQ95</accession>
<protein>
    <submittedName>
        <fullName evidence="1">Recombinase family protein</fullName>
    </submittedName>
</protein>
<dbReference type="SUPFAM" id="SSF53041">
    <property type="entry name" value="Resolvase-like"/>
    <property type="match status" value="1"/>
</dbReference>
<evidence type="ECO:0000313" key="1">
    <source>
        <dbReference type="EMBL" id="MFI0795069.1"/>
    </source>
</evidence>
<organism evidence="1 2">
    <name type="scientific">Micromonospora rubida</name>
    <dbReference type="NCBI Taxonomy" id="2697657"/>
    <lineage>
        <taxon>Bacteria</taxon>
        <taxon>Bacillati</taxon>
        <taxon>Actinomycetota</taxon>
        <taxon>Actinomycetes</taxon>
        <taxon>Micromonosporales</taxon>
        <taxon>Micromonosporaceae</taxon>
        <taxon>Micromonospora</taxon>
    </lineage>
</organism>
<keyword evidence="2" id="KW-1185">Reference proteome</keyword>
<dbReference type="EMBL" id="JBIRPU010000015">
    <property type="protein sequence ID" value="MFI0795069.1"/>
    <property type="molecule type" value="Genomic_DNA"/>
</dbReference>
<dbReference type="Proteomes" id="UP001611075">
    <property type="component" value="Unassembled WGS sequence"/>
</dbReference>
<sequence length="112" mass="12268">MAAVAAPNPMGGQRRIVVVHTFRLWRNRSERASGIDLLGRLKVIVLPVNGPELHLVSAAGRMVAGMLGEVDTGESETKAERIASAARERFARYRPTCPGRSVKRRPGPLWRG</sequence>
<dbReference type="RefSeq" id="WP_396681954.1">
    <property type="nucleotide sequence ID" value="NZ_JBIRPU010000015.1"/>
</dbReference>
<comment type="caution">
    <text evidence="1">The sequence shown here is derived from an EMBL/GenBank/DDBJ whole genome shotgun (WGS) entry which is preliminary data.</text>
</comment>
<evidence type="ECO:0000313" key="2">
    <source>
        <dbReference type="Proteomes" id="UP001611075"/>
    </source>
</evidence>
<reference evidence="1 2" key="1">
    <citation type="submission" date="2024-10" db="EMBL/GenBank/DDBJ databases">
        <title>The Natural Products Discovery Center: Release of the First 8490 Sequenced Strains for Exploring Actinobacteria Biosynthetic Diversity.</title>
        <authorList>
            <person name="Kalkreuter E."/>
            <person name="Kautsar S.A."/>
            <person name="Yang D."/>
            <person name="Bader C.D."/>
            <person name="Teijaro C.N."/>
            <person name="Fluegel L."/>
            <person name="Davis C.M."/>
            <person name="Simpson J.R."/>
            <person name="Lauterbach L."/>
            <person name="Steele A.D."/>
            <person name="Gui C."/>
            <person name="Meng S."/>
            <person name="Li G."/>
            <person name="Viehrig K."/>
            <person name="Ye F."/>
            <person name="Su P."/>
            <person name="Kiefer A.F."/>
            <person name="Nichols A."/>
            <person name="Cepeda A.J."/>
            <person name="Yan W."/>
            <person name="Fan B."/>
            <person name="Jiang Y."/>
            <person name="Adhikari A."/>
            <person name="Zheng C.-J."/>
            <person name="Schuster L."/>
            <person name="Cowan T.M."/>
            <person name="Smanski M.J."/>
            <person name="Chevrette M.G."/>
            <person name="De Carvalho L.P.S."/>
            <person name="Shen B."/>
        </authorList>
    </citation>
    <scope>NUCLEOTIDE SEQUENCE [LARGE SCALE GENOMIC DNA]</scope>
    <source>
        <strain evidence="1 2">NPDC021253</strain>
    </source>
</reference>